<feature type="compositionally biased region" description="Polar residues" evidence="11">
    <location>
        <begin position="105"/>
        <end position="138"/>
    </location>
</feature>
<dbReference type="InterPro" id="IPR036236">
    <property type="entry name" value="Znf_C2H2_sf"/>
</dbReference>
<sequence>LSVISLEGTGLTVQQLLDSSLIQNAVAIDDQSVTSTNSTIEHLNSDYASISVIDEGVNFDEDDLFQCGRCKLQFTSLEPFMIHKRNQCPILKVKKYINEVTISASSPSSRDCATPSSPSALNQVSSSTVSQNDLPQVENQDEVDQSDKFDCSLASALTSTVSDNTSESVVVSGGDFFSLTLDNTQEAQSALTSDAVVSSVVKNDETLMNGTDIEGIKVEYDDDLSCDMKQSSKYPRSILPQHEVFGKGSVYNELLKDRNFDLRQHIRSHTGEKPFQCIVCGRAFAQKSNVKKHMITHKFWPKDALCNTLPKEPIKKVLSVASGGENADDSGNMKEEILFDNSYVCPFCSSTHSTYLDLRSHMKEHKDQKVYHCIQKDCDETFAGLDEFLNHTRGHDDKGLQYRCHTCSKLFNSLHALGFHHFEHSIYPWPKKSGPSYFRCTKCMNKYASAEALDHHLKMTKHHFPCKQCSKVFSSERLLRTHLRVHGNTNLFTCATCCKDLKSEHSLKVHQLIHTGERPFECDICKGAFNRKDKLKRHMLVHEPKKFKCPFGATLGCQKEYSRKDKLRLHLLTHAHSNTLKLTNKKGDTRNSESNSSLTKDLQTSRNNQGSEVNTLSTQVSESLKNEEQNDLTSKLLDRKKADDIEVSLQPVGNILQQSISSPCNPTGSARSTAALGSPVHNASSLPTLSSPVPNASSLPTLASPVPAKIRVRKHRRVLSNKNEHGISEKPISSNKEPITAKDVEDSSSISSIVEGTLTCTPTTYSAIDQIIDKDLFKDGTGITADITEPTNVISILDPSESQSIEGESIESDGTFIASLTEEVVENLTGNNKLEVLYIPFALTTQSDFDGPKTPEVDDMVATSPNNGVSIVDDGSGRSFFVSTEEFESLENLSAEILLSEQDIHVVQTHDNPHIESSSGCVSNVQSIRNNIFVVKGIVDREEMDVTLEETRTIILHNKDD</sequence>
<dbReference type="OrthoDB" id="10064525at2759"/>
<feature type="region of interest" description="Disordered" evidence="11">
    <location>
        <begin position="105"/>
        <end position="142"/>
    </location>
</feature>
<accession>A0A5N5SRK5</accession>
<evidence type="ECO:0000256" key="4">
    <source>
        <dbReference type="ARBA" id="ARBA00022771"/>
    </source>
</evidence>
<name>A0A5N5SRK5_9CRUS</name>
<gene>
    <name evidence="13" type="ORF">Anas_01964</name>
</gene>
<dbReference type="FunFam" id="3.30.160.60:FF:000618">
    <property type="entry name" value="zinc finger protein 341 isoform X1"/>
    <property type="match status" value="1"/>
</dbReference>
<dbReference type="EMBL" id="SEYY01021028">
    <property type="protein sequence ID" value="KAB7496793.1"/>
    <property type="molecule type" value="Genomic_DNA"/>
</dbReference>
<feature type="compositionally biased region" description="Polar residues" evidence="11">
    <location>
        <begin position="658"/>
        <end position="672"/>
    </location>
</feature>
<evidence type="ECO:0000313" key="14">
    <source>
        <dbReference type="Proteomes" id="UP000326759"/>
    </source>
</evidence>
<evidence type="ECO:0000256" key="3">
    <source>
        <dbReference type="ARBA" id="ARBA00022737"/>
    </source>
</evidence>
<organism evidence="13 14">
    <name type="scientific">Armadillidium nasatum</name>
    <dbReference type="NCBI Taxonomy" id="96803"/>
    <lineage>
        <taxon>Eukaryota</taxon>
        <taxon>Metazoa</taxon>
        <taxon>Ecdysozoa</taxon>
        <taxon>Arthropoda</taxon>
        <taxon>Crustacea</taxon>
        <taxon>Multicrustacea</taxon>
        <taxon>Malacostraca</taxon>
        <taxon>Eumalacostraca</taxon>
        <taxon>Peracarida</taxon>
        <taxon>Isopoda</taxon>
        <taxon>Oniscidea</taxon>
        <taxon>Crinocheta</taxon>
        <taxon>Armadillidiidae</taxon>
        <taxon>Armadillidium</taxon>
    </lineage>
</organism>
<feature type="domain" description="C2H2-type" evidence="12">
    <location>
        <begin position="275"/>
        <end position="297"/>
    </location>
</feature>
<dbReference type="Gene3D" id="3.30.160.60">
    <property type="entry name" value="Classic Zinc Finger"/>
    <property type="match status" value="6"/>
</dbReference>
<dbReference type="PANTHER" id="PTHR24409:SF295">
    <property type="entry name" value="AZ2-RELATED"/>
    <property type="match status" value="1"/>
</dbReference>
<dbReference type="GO" id="GO:0005634">
    <property type="term" value="C:nucleus"/>
    <property type="evidence" value="ECO:0007669"/>
    <property type="project" value="UniProtKB-SubCell"/>
</dbReference>
<protein>
    <submittedName>
        <fullName evidence="13">Zinc finger protein</fullName>
    </submittedName>
</protein>
<keyword evidence="8" id="KW-0804">Transcription</keyword>
<proteinExistence type="predicted"/>
<keyword evidence="14" id="KW-1185">Reference proteome</keyword>
<keyword evidence="3" id="KW-0677">Repeat</keyword>
<feature type="domain" description="C2H2-type" evidence="12">
    <location>
        <begin position="464"/>
        <end position="491"/>
    </location>
</feature>
<dbReference type="Proteomes" id="UP000326759">
    <property type="component" value="Unassembled WGS sequence"/>
</dbReference>
<dbReference type="PANTHER" id="PTHR24409">
    <property type="entry name" value="ZINC FINGER PROTEIN 142"/>
    <property type="match status" value="1"/>
</dbReference>
<evidence type="ECO:0000313" key="13">
    <source>
        <dbReference type="EMBL" id="KAB7496793.1"/>
    </source>
</evidence>
<evidence type="ECO:0000256" key="7">
    <source>
        <dbReference type="ARBA" id="ARBA00023125"/>
    </source>
</evidence>
<dbReference type="GO" id="GO:0000981">
    <property type="term" value="F:DNA-binding transcription factor activity, RNA polymerase II-specific"/>
    <property type="evidence" value="ECO:0007669"/>
    <property type="project" value="TreeGrafter"/>
</dbReference>
<feature type="domain" description="C2H2-type" evidence="12">
    <location>
        <begin position="547"/>
        <end position="579"/>
    </location>
</feature>
<dbReference type="PROSITE" id="PS00028">
    <property type="entry name" value="ZINC_FINGER_C2H2_1"/>
    <property type="match status" value="6"/>
</dbReference>
<keyword evidence="4 10" id="KW-0863">Zinc-finger</keyword>
<evidence type="ECO:0000256" key="11">
    <source>
        <dbReference type="SAM" id="MobiDB-lite"/>
    </source>
</evidence>
<evidence type="ECO:0000256" key="5">
    <source>
        <dbReference type="ARBA" id="ARBA00022833"/>
    </source>
</evidence>
<dbReference type="FunFam" id="3.30.160.60:FF:000679">
    <property type="entry name" value="Zinc finger protein 341"/>
    <property type="match status" value="1"/>
</dbReference>
<dbReference type="GO" id="GO:0000977">
    <property type="term" value="F:RNA polymerase II transcription regulatory region sequence-specific DNA binding"/>
    <property type="evidence" value="ECO:0007669"/>
    <property type="project" value="TreeGrafter"/>
</dbReference>
<keyword evidence="5" id="KW-0862">Zinc</keyword>
<evidence type="ECO:0000256" key="10">
    <source>
        <dbReference type="PROSITE-ProRule" id="PRU00042"/>
    </source>
</evidence>
<dbReference type="GO" id="GO:0008270">
    <property type="term" value="F:zinc ion binding"/>
    <property type="evidence" value="ECO:0007669"/>
    <property type="project" value="UniProtKB-KW"/>
</dbReference>
<evidence type="ECO:0000256" key="6">
    <source>
        <dbReference type="ARBA" id="ARBA00023015"/>
    </source>
</evidence>
<evidence type="ECO:0000256" key="8">
    <source>
        <dbReference type="ARBA" id="ARBA00023163"/>
    </source>
</evidence>
<feature type="compositionally biased region" description="Polar residues" evidence="11">
    <location>
        <begin position="592"/>
        <end position="623"/>
    </location>
</feature>
<keyword evidence="2" id="KW-0479">Metal-binding</keyword>
<dbReference type="InterPro" id="IPR013087">
    <property type="entry name" value="Znf_C2H2_type"/>
</dbReference>
<keyword evidence="7" id="KW-0238">DNA-binding</keyword>
<dbReference type="SMART" id="SM00355">
    <property type="entry name" value="ZnF_C2H2"/>
    <property type="match status" value="10"/>
</dbReference>
<keyword evidence="9" id="KW-0539">Nucleus</keyword>
<feature type="region of interest" description="Disordered" evidence="11">
    <location>
        <begin position="658"/>
        <end position="679"/>
    </location>
</feature>
<feature type="domain" description="C2H2-type" evidence="12">
    <location>
        <begin position="520"/>
        <end position="547"/>
    </location>
</feature>
<comment type="caution">
    <text evidence="13">The sequence shown here is derived from an EMBL/GenBank/DDBJ whole genome shotgun (WGS) entry which is preliminary data.</text>
</comment>
<feature type="domain" description="C2H2-type" evidence="12">
    <location>
        <begin position="402"/>
        <end position="425"/>
    </location>
</feature>
<dbReference type="AlphaFoldDB" id="A0A5N5SRK5"/>
<evidence type="ECO:0000259" key="12">
    <source>
        <dbReference type="PROSITE" id="PS50157"/>
    </source>
</evidence>
<keyword evidence="6" id="KW-0805">Transcription regulation</keyword>
<feature type="non-terminal residue" evidence="13">
    <location>
        <position position="1"/>
    </location>
</feature>
<dbReference type="SUPFAM" id="SSF57667">
    <property type="entry name" value="beta-beta-alpha zinc fingers"/>
    <property type="match status" value="4"/>
</dbReference>
<reference evidence="13 14" key="1">
    <citation type="journal article" date="2019" name="PLoS Biol.">
        <title>Sex chromosomes control vertical transmission of feminizing Wolbachia symbionts in an isopod.</title>
        <authorList>
            <person name="Becking T."/>
            <person name="Chebbi M.A."/>
            <person name="Giraud I."/>
            <person name="Moumen B."/>
            <person name="Laverre T."/>
            <person name="Caubet Y."/>
            <person name="Peccoud J."/>
            <person name="Gilbert C."/>
            <person name="Cordaux R."/>
        </authorList>
    </citation>
    <scope>NUCLEOTIDE SEQUENCE [LARGE SCALE GENOMIC DNA]</scope>
    <source>
        <strain evidence="13">ANa2</strain>
        <tissue evidence="13">Whole body excluding digestive tract and cuticle</tissue>
    </source>
</reference>
<feature type="region of interest" description="Disordered" evidence="11">
    <location>
        <begin position="580"/>
        <end position="632"/>
    </location>
</feature>
<comment type="subcellular location">
    <subcellularLocation>
        <location evidence="1">Nucleus</location>
    </subcellularLocation>
</comment>
<evidence type="ECO:0000256" key="2">
    <source>
        <dbReference type="ARBA" id="ARBA00022723"/>
    </source>
</evidence>
<evidence type="ECO:0000256" key="9">
    <source>
        <dbReference type="ARBA" id="ARBA00023242"/>
    </source>
</evidence>
<feature type="domain" description="C2H2-type" evidence="12">
    <location>
        <begin position="492"/>
        <end position="519"/>
    </location>
</feature>
<dbReference type="PROSITE" id="PS50157">
    <property type="entry name" value="ZINC_FINGER_C2H2_2"/>
    <property type="match status" value="7"/>
</dbReference>
<evidence type="ECO:0000256" key="1">
    <source>
        <dbReference type="ARBA" id="ARBA00004123"/>
    </source>
</evidence>
<dbReference type="Pfam" id="PF00096">
    <property type="entry name" value="zf-C2H2"/>
    <property type="match status" value="4"/>
</dbReference>
<feature type="domain" description="C2H2-type" evidence="12">
    <location>
        <begin position="343"/>
        <end position="370"/>
    </location>
</feature>